<dbReference type="InParanoid" id="A0A6Q2WSI1"/>
<dbReference type="AlphaFoldDB" id="A0A6Q2WSI1"/>
<protein>
    <submittedName>
        <fullName evidence="2">Uncharacterized protein</fullName>
    </submittedName>
</protein>
<reference evidence="2" key="3">
    <citation type="submission" date="2025-08" db="UniProtKB">
        <authorList>
            <consortium name="Ensembl"/>
        </authorList>
    </citation>
    <scope>IDENTIFICATION</scope>
</reference>
<accession>A0A6Q2WSI1</accession>
<evidence type="ECO:0000256" key="1">
    <source>
        <dbReference type="SAM" id="MobiDB-lite"/>
    </source>
</evidence>
<feature type="region of interest" description="Disordered" evidence="1">
    <location>
        <begin position="1"/>
        <end position="33"/>
    </location>
</feature>
<name>A0A6Q2WSI1_ESOLU</name>
<evidence type="ECO:0000313" key="3">
    <source>
        <dbReference type="Proteomes" id="UP000265140"/>
    </source>
</evidence>
<keyword evidence="3" id="KW-1185">Reference proteome</keyword>
<evidence type="ECO:0000313" key="2">
    <source>
        <dbReference type="Ensembl" id="ENSELUP00000044115.1"/>
    </source>
</evidence>
<dbReference type="Ensembl" id="ENSELUT00000064630.2">
    <property type="protein sequence ID" value="ENSELUP00000044115.1"/>
    <property type="gene ID" value="ENSELUG00000031595.2"/>
</dbReference>
<reference evidence="2" key="2">
    <citation type="submission" date="2020-02" db="EMBL/GenBank/DDBJ databases">
        <title>Esox lucius (northern pike) genome, fEsoLuc1, primary haplotype.</title>
        <authorList>
            <person name="Myers G."/>
            <person name="Karagic N."/>
            <person name="Meyer A."/>
            <person name="Pippel M."/>
            <person name="Reichard M."/>
            <person name="Winkler S."/>
            <person name="Tracey A."/>
            <person name="Sims Y."/>
            <person name="Howe K."/>
            <person name="Rhie A."/>
            <person name="Formenti G."/>
            <person name="Durbin R."/>
            <person name="Fedrigo O."/>
            <person name="Jarvis E.D."/>
        </authorList>
    </citation>
    <scope>NUCLEOTIDE SEQUENCE [LARGE SCALE GENOMIC DNA]</scope>
</reference>
<reference evidence="2" key="4">
    <citation type="submission" date="2025-09" db="UniProtKB">
        <authorList>
            <consortium name="Ensembl"/>
        </authorList>
    </citation>
    <scope>IDENTIFICATION</scope>
</reference>
<proteinExistence type="predicted"/>
<organism evidence="2 3">
    <name type="scientific">Esox lucius</name>
    <name type="common">Northern pike</name>
    <dbReference type="NCBI Taxonomy" id="8010"/>
    <lineage>
        <taxon>Eukaryota</taxon>
        <taxon>Metazoa</taxon>
        <taxon>Chordata</taxon>
        <taxon>Craniata</taxon>
        <taxon>Vertebrata</taxon>
        <taxon>Euteleostomi</taxon>
        <taxon>Actinopterygii</taxon>
        <taxon>Neopterygii</taxon>
        <taxon>Teleostei</taxon>
        <taxon>Protacanthopterygii</taxon>
        <taxon>Esociformes</taxon>
        <taxon>Esocidae</taxon>
        <taxon>Esox</taxon>
    </lineage>
</organism>
<dbReference type="GeneTree" id="ENSGT00940000178313"/>
<reference evidence="3" key="1">
    <citation type="journal article" date="2014" name="PLoS ONE">
        <title>The genome and linkage map of the northern pike (Esox lucius): conserved synteny revealed between the salmonid sister group and the Neoteleostei.</title>
        <authorList>
            <person name="Rondeau E.B."/>
            <person name="Minkley D.R."/>
            <person name="Leong J.S."/>
            <person name="Messmer A.M."/>
            <person name="Jantzen J.R."/>
            <person name="von Schalburg K.R."/>
            <person name="Lemon C."/>
            <person name="Bird N.H."/>
            <person name="Koop B.F."/>
        </authorList>
    </citation>
    <scope>NUCLEOTIDE SEQUENCE</scope>
</reference>
<dbReference type="Bgee" id="ENSELUG00000031595">
    <property type="expression patterns" value="Expressed in embryo"/>
</dbReference>
<dbReference type="Proteomes" id="UP000265140">
    <property type="component" value="Chromosome 8"/>
</dbReference>
<feature type="compositionally biased region" description="Low complexity" evidence="1">
    <location>
        <begin position="11"/>
        <end position="32"/>
    </location>
</feature>
<sequence length="64" mass="6908">MNFLDSPFSSAGPCRPARSPGRAGRRTGPGAPSYNNMCCQTVEDTLFCTGHQCLPQSSRGWQSE</sequence>